<keyword evidence="2" id="KW-1185">Reference proteome</keyword>
<evidence type="ECO:0000313" key="1">
    <source>
        <dbReference type="EMBL" id="KAH3678044.1"/>
    </source>
</evidence>
<dbReference type="AlphaFoldDB" id="A0A9P8PVI8"/>
<reference evidence="1" key="1">
    <citation type="journal article" date="2021" name="Open Biol.">
        <title>Shared evolutionary footprints suggest mitochondrial oxidative damage underlies multiple complex I losses in fungi.</title>
        <authorList>
            <person name="Schikora-Tamarit M.A."/>
            <person name="Marcet-Houben M."/>
            <person name="Nosek J."/>
            <person name="Gabaldon T."/>
        </authorList>
    </citation>
    <scope>NUCLEOTIDE SEQUENCE</scope>
    <source>
        <strain evidence="1">NCAIM Y.01608</strain>
    </source>
</reference>
<protein>
    <submittedName>
        <fullName evidence="1">Uncharacterized protein</fullName>
    </submittedName>
</protein>
<name>A0A9P8PVI8_9ASCO</name>
<dbReference type="Proteomes" id="UP000788993">
    <property type="component" value="Unassembled WGS sequence"/>
</dbReference>
<sequence>MDRKPRFDSSSLKTLDSDFKSTMNDWKYLSSVWLEILDSSSRSLLITLSDWSFMAFSSVTKVLSECSRNLIGSFSCSMISQSREASRVLSLSFRNCSVN</sequence>
<proteinExistence type="predicted"/>
<organism evidence="1 2">
    <name type="scientific">Ogataea polymorpha</name>
    <dbReference type="NCBI Taxonomy" id="460523"/>
    <lineage>
        <taxon>Eukaryota</taxon>
        <taxon>Fungi</taxon>
        <taxon>Dikarya</taxon>
        <taxon>Ascomycota</taxon>
        <taxon>Saccharomycotina</taxon>
        <taxon>Pichiomycetes</taxon>
        <taxon>Pichiales</taxon>
        <taxon>Pichiaceae</taxon>
        <taxon>Ogataea</taxon>
    </lineage>
</organism>
<evidence type="ECO:0000313" key="2">
    <source>
        <dbReference type="Proteomes" id="UP000788993"/>
    </source>
</evidence>
<reference evidence="1" key="2">
    <citation type="submission" date="2021-01" db="EMBL/GenBank/DDBJ databases">
        <authorList>
            <person name="Schikora-Tamarit M.A."/>
        </authorList>
    </citation>
    <scope>NUCLEOTIDE SEQUENCE</scope>
    <source>
        <strain evidence="1">NCAIM Y.01608</strain>
    </source>
</reference>
<dbReference type="EMBL" id="JAEUBD010000095">
    <property type="protein sequence ID" value="KAH3678044.1"/>
    <property type="molecule type" value="Genomic_DNA"/>
</dbReference>
<comment type="caution">
    <text evidence="1">The sequence shown here is derived from an EMBL/GenBank/DDBJ whole genome shotgun (WGS) entry which is preliminary data.</text>
</comment>
<accession>A0A9P8PVI8</accession>
<gene>
    <name evidence="1" type="ORF">OGATHE_000699</name>
</gene>